<dbReference type="SMART" id="SM00530">
    <property type="entry name" value="HTH_XRE"/>
    <property type="match status" value="1"/>
</dbReference>
<organism evidence="3 4">
    <name type="scientific">Oribacterium asaccharolyticum ACB7</name>
    <dbReference type="NCBI Taxonomy" id="796944"/>
    <lineage>
        <taxon>Bacteria</taxon>
        <taxon>Bacillati</taxon>
        <taxon>Bacillota</taxon>
        <taxon>Clostridia</taxon>
        <taxon>Lachnospirales</taxon>
        <taxon>Lachnospiraceae</taxon>
        <taxon>Oribacterium</taxon>
    </lineage>
</organism>
<dbReference type="SUPFAM" id="SSF47413">
    <property type="entry name" value="lambda repressor-like DNA-binding domains"/>
    <property type="match status" value="1"/>
</dbReference>
<dbReference type="PROSITE" id="PS50943">
    <property type="entry name" value="HTH_CROC1"/>
    <property type="match status" value="1"/>
</dbReference>
<feature type="region of interest" description="Disordered" evidence="1">
    <location>
        <begin position="194"/>
        <end position="218"/>
    </location>
</feature>
<feature type="region of interest" description="Disordered" evidence="1">
    <location>
        <begin position="150"/>
        <end position="177"/>
    </location>
</feature>
<dbReference type="PATRIC" id="fig|796944.3.peg.588"/>
<dbReference type="Gene3D" id="1.10.260.40">
    <property type="entry name" value="lambda repressor-like DNA-binding domains"/>
    <property type="match status" value="1"/>
</dbReference>
<evidence type="ECO:0000259" key="2">
    <source>
        <dbReference type="PROSITE" id="PS50943"/>
    </source>
</evidence>
<dbReference type="EMBL" id="AFZD01000006">
    <property type="protein sequence ID" value="EHL13591.1"/>
    <property type="molecule type" value="Genomic_DNA"/>
</dbReference>
<sequence>MGRAELQGKEREQYNWKSKKLDYTLVGKQIKKYRILKNLRQKDLAELVFATTNTISRIEIGNTGCSLELLLAISDVLEVSPDALLFGNFNPLYSRFYPYFWQMKEAIFRKVEESLQEGFREMEQKEALFSVEKDFHDWIARIGQMEKVAERPDAEELFGGNTPSEEEDPGKEGEYDDAENSYFYSSLEAISKSGVPKVENGKEGNESDKTQEWKAAIGGRKKKSSWLLDEWTKETRKKREEEERARRSGIREEIRKERERIRRLEEETAEAKAKLAEKERREESFSYAADSFLFPKKELAESGKMEQEEGRKLKKEKAEKVQQRIRLKKTEE</sequence>
<feature type="domain" description="HTH cro/C1-type" evidence="2">
    <location>
        <begin position="30"/>
        <end position="84"/>
    </location>
</feature>
<dbReference type="InterPro" id="IPR010982">
    <property type="entry name" value="Lambda_DNA-bd_dom_sf"/>
</dbReference>
<keyword evidence="4" id="KW-1185">Reference proteome</keyword>
<dbReference type="AlphaFoldDB" id="G9WSK4"/>
<evidence type="ECO:0000256" key="1">
    <source>
        <dbReference type="SAM" id="MobiDB-lite"/>
    </source>
</evidence>
<feature type="compositionally biased region" description="Basic and acidic residues" evidence="1">
    <location>
        <begin position="199"/>
        <end position="212"/>
    </location>
</feature>
<dbReference type="RefSeq" id="WP_009537727.1">
    <property type="nucleotide sequence ID" value="NZ_JH414506.1"/>
</dbReference>
<comment type="caution">
    <text evidence="3">The sequence shown here is derived from an EMBL/GenBank/DDBJ whole genome shotgun (WGS) entry which is preliminary data.</text>
</comment>
<feature type="region of interest" description="Disordered" evidence="1">
    <location>
        <begin position="233"/>
        <end position="252"/>
    </location>
</feature>
<accession>G9WSK4</accession>
<dbReference type="GO" id="GO:0003677">
    <property type="term" value="F:DNA binding"/>
    <property type="evidence" value="ECO:0007669"/>
    <property type="project" value="InterPro"/>
</dbReference>
<gene>
    <name evidence="3" type="ORF">HMPREF9624_02070</name>
</gene>
<name>G9WSK4_9FIRM</name>
<feature type="compositionally biased region" description="Acidic residues" evidence="1">
    <location>
        <begin position="164"/>
        <end position="177"/>
    </location>
</feature>
<dbReference type="Proteomes" id="UP000003527">
    <property type="component" value="Unassembled WGS sequence"/>
</dbReference>
<dbReference type="HOGENOM" id="CLU_072305_0_0_9"/>
<dbReference type="InterPro" id="IPR001387">
    <property type="entry name" value="Cro/C1-type_HTH"/>
</dbReference>
<dbReference type="Pfam" id="PF01381">
    <property type="entry name" value="HTH_3"/>
    <property type="match status" value="1"/>
</dbReference>
<proteinExistence type="predicted"/>
<reference evidence="3 4" key="1">
    <citation type="submission" date="2011-08" db="EMBL/GenBank/DDBJ databases">
        <title>The Genome Sequence of Oribacterium sp. ACB7.</title>
        <authorList>
            <consortium name="The Broad Institute Genome Sequencing Platform"/>
            <person name="Earl A."/>
            <person name="Ward D."/>
            <person name="Feldgarden M."/>
            <person name="Gevers D."/>
            <person name="Sizova M."/>
            <person name="Hazen A."/>
            <person name="Epstein S."/>
            <person name="Young S.K."/>
            <person name="Zeng Q."/>
            <person name="Gargeya S."/>
            <person name="Fitzgerald M."/>
            <person name="Haas B."/>
            <person name="Abouelleil A."/>
            <person name="Alvarado L."/>
            <person name="Arachchi H.M."/>
            <person name="Berlin A."/>
            <person name="Brown A."/>
            <person name="Chapman S.B."/>
            <person name="Chen Z."/>
            <person name="Dunbar C."/>
            <person name="Freedman E."/>
            <person name="Gearin G."/>
            <person name="Gellesch M."/>
            <person name="Goldberg J."/>
            <person name="Griggs A."/>
            <person name="Gujja S."/>
            <person name="Heiman D."/>
            <person name="Howarth C."/>
            <person name="Larson L."/>
            <person name="Lui A."/>
            <person name="MacDonald P.J.P."/>
            <person name="Montmayeur A."/>
            <person name="Murphy C."/>
            <person name="Neiman D."/>
            <person name="Pearson M."/>
            <person name="Priest M."/>
            <person name="Roberts A."/>
            <person name="Saif S."/>
            <person name="Shea T."/>
            <person name="Shenoy N."/>
            <person name="Sisk P."/>
            <person name="Stolte C."/>
            <person name="Sykes S."/>
            <person name="Wortman J."/>
            <person name="Nusbaum C."/>
            <person name="Birren B."/>
        </authorList>
    </citation>
    <scope>NUCLEOTIDE SEQUENCE [LARGE SCALE GENOMIC DNA]</scope>
    <source>
        <strain evidence="3 4">ACB7</strain>
    </source>
</reference>
<feature type="region of interest" description="Disordered" evidence="1">
    <location>
        <begin position="302"/>
        <end position="332"/>
    </location>
</feature>
<evidence type="ECO:0000313" key="3">
    <source>
        <dbReference type="EMBL" id="EHL13591.1"/>
    </source>
</evidence>
<protein>
    <recommendedName>
        <fullName evidence="2">HTH cro/C1-type domain-containing protein</fullName>
    </recommendedName>
</protein>
<evidence type="ECO:0000313" key="4">
    <source>
        <dbReference type="Proteomes" id="UP000003527"/>
    </source>
</evidence>
<dbReference type="CDD" id="cd00093">
    <property type="entry name" value="HTH_XRE"/>
    <property type="match status" value="1"/>
</dbReference>